<evidence type="ECO:0000256" key="1">
    <source>
        <dbReference type="ARBA" id="ARBA00017378"/>
    </source>
</evidence>
<dbReference type="Proteomes" id="UP000245212">
    <property type="component" value="Unassembled WGS sequence"/>
</dbReference>
<feature type="domain" description="RCK N-terminal" evidence="7">
    <location>
        <begin position="231"/>
        <end position="349"/>
    </location>
</feature>
<dbReference type="PROSITE" id="PS51202">
    <property type="entry name" value="RCK_C"/>
    <property type="match status" value="2"/>
</dbReference>
<feature type="domain" description="RCK N-terminal" evidence="7">
    <location>
        <begin position="1"/>
        <end position="122"/>
    </location>
</feature>
<keyword evidence="4" id="KW-0630">Potassium</keyword>
<dbReference type="EMBL" id="QETA01000002">
    <property type="protein sequence ID" value="PWF23848.1"/>
    <property type="molecule type" value="Genomic_DNA"/>
</dbReference>
<dbReference type="InterPro" id="IPR050721">
    <property type="entry name" value="Trk_Ktr_HKT_K-transport"/>
</dbReference>
<dbReference type="NCBIfam" id="NF007030">
    <property type="entry name" value="PRK09496.1-1"/>
    <property type="match status" value="1"/>
</dbReference>
<dbReference type="SUPFAM" id="SSF51735">
    <property type="entry name" value="NAD(P)-binding Rossmann-fold domains"/>
    <property type="match status" value="2"/>
</dbReference>
<evidence type="ECO:0000256" key="4">
    <source>
        <dbReference type="ARBA" id="ARBA00022958"/>
    </source>
</evidence>
<evidence type="ECO:0000256" key="6">
    <source>
        <dbReference type="ARBA" id="ARBA00023065"/>
    </source>
</evidence>
<gene>
    <name evidence="9" type="ORF">DD235_05770</name>
</gene>
<dbReference type="NCBIfam" id="NF007039">
    <property type="entry name" value="PRK09496.3-2"/>
    <property type="match status" value="1"/>
</dbReference>
<dbReference type="PANTHER" id="PTHR43833">
    <property type="entry name" value="POTASSIUM CHANNEL PROTEIN 2-RELATED-RELATED"/>
    <property type="match status" value="1"/>
</dbReference>
<feature type="domain" description="RCK C-terminal" evidence="8">
    <location>
        <begin position="142"/>
        <end position="227"/>
    </location>
</feature>
<dbReference type="RefSeq" id="WP_109061126.1">
    <property type="nucleotide sequence ID" value="NZ_QETA01000002.1"/>
</dbReference>
<sequence>MKILILGAGRVGASVAENLASEQNDITVVDTDATRLAALSERLDLQTVVGDALKPSVLRRADVDNADLMVACTASDALNLVACRLARTMFSVPLRIARVRSAEYADHPELLGEEGFCVDHLISPERSITQYFRRLIELPEALQVLDFADGRISVVTARAMLGSPLVRHAVGELQELMPDTDVRIVEIFRREKPIPVDARTQIEVDDEVVFVVDSRQARRVVRQFRQAEKSVHRVMIAGGGNIGLRLARKLAADNYSVRLIEYDRTRCELLASELPDNVLVLHGSATDEALLEQEGVADMDTWIAVTADDENNIMSSLLAKRLGARKVITLINRPAYGDLMQGSRIDVALSPAQITLSEILRYVRRGDVVAARRLRRGGPEVLEAVAHGDRRTSSVVGRELSALRLPSGAMIAAVVRDEHIFMADQNPVIEDGDHVIVFVPDRRQIARVEKLFQVSAAFF</sequence>
<dbReference type="PRINTS" id="PR00335">
    <property type="entry name" value="KUPTAKETRKA"/>
</dbReference>
<dbReference type="GO" id="GO:0015079">
    <property type="term" value="F:potassium ion transmembrane transporter activity"/>
    <property type="evidence" value="ECO:0007669"/>
    <property type="project" value="InterPro"/>
</dbReference>
<name>A0A2V1K075_9BURK</name>
<dbReference type="PROSITE" id="PS51201">
    <property type="entry name" value="RCK_N"/>
    <property type="match status" value="2"/>
</dbReference>
<dbReference type="Gene3D" id="3.40.50.720">
    <property type="entry name" value="NAD(P)-binding Rossmann-like Domain"/>
    <property type="match status" value="2"/>
</dbReference>
<dbReference type="SUPFAM" id="SSF116726">
    <property type="entry name" value="TrkA C-terminal domain-like"/>
    <property type="match status" value="2"/>
</dbReference>
<dbReference type="PANTHER" id="PTHR43833:SF5">
    <property type="entry name" value="TRK SYSTEM POTASSIUM UPTAKE PROTEIN TRKA"/>
    <property type="match status" value="1"/>
</dbReference>
<evidence type="ECO:0000259" key="7">
    <source>
        <dbReference type="PROSITE" id="PS51201"/>
    </source>
</evidence>
<dbReference type="InterPro" id="IPR006036">
    <property type="entry name" value="K_uptake_TrkA"/>
</dbReference>
<dbReference type="AlphaFoldDB" id="A0A2V1K075"/>
<dbReference type="NCBIfam" id="NF007031">
    <property type="entry name" value="PRK09496.1-2"/>
    <property type="match status" value="1"/>
</dbReference>
<dbReference type="InterPro" id="IPR036721">
    <property type="entry name" value="RCK_C_sf"/>
</dbReference>
<keyword evidence="6" id="KW-0406">Ion transport</keyword>
<organism evidence="9 10">
    <name type="scientific">Corticimicrobacter populi</name>
    <dbReference type="NCBI Taxonomy" id="2175229"/>
    <lineage>
        <taxon>Bacteria</taxon>
        <taxon>Pseudomonadati</taxon>
        <taxon>Pseudomonadota</taxon>
        <taxon>Betaproteobacteria</taxon>
        <taxon>Burkholderiales</taxon>
        <taxon>Alcaligenaceae</taxon>
        <taxon>Corticimicrobacter</taxon>
    </lineage>
</organism>
<protein>
    <recommendedName>
        <fullName evidence="1">Trk system potassium uptake protein TrkA</fullName>
    </recommendedName>
</protein>
<dbReference type="NCBIfam" id="NF007032">
    <property type="entry name" value="PRK09496.1-4"/>
    <property type="match status" value="1"/>
</dbReference>
<dbReference type="InterPro" id="IPR003148">
    <property type="entry name" value="RCK_N"/>
</dbReference>
<evidence type="ECO:0000313" key="9">
    <source>
        <dbReference type="EMBL" id="PWF23848.1"/>
    </source>
</evidence>
<accession>A0A2V1K075</accession>
<evidence type="ECO:0000256" key="3">
    <source>
        <dbReference type="ARBA" id="ARBA00022538"/>
    </source>
</evidence>
<comment type="caution">
    <text evidence="9">The sequence shown here is derived from an EMBL/GenBank/DDBJ whole genome shotgun (WGS) entry which is preliminary data.</text>
</comment>
<dbReference type="Pfam" id="PF02254">
    <property type="entry name" value="TrkA_N"/>
    <property type="match status" value="2"/>
</dbReference>
<evidence type="ECO:0000256" key="5">
    <source>
        <dbReference type="ARBA" id="ARBA00023027"/>
    </source>
</evidence>
<evidence type="ECO:0000313" key="10">
    <source>
        <dbReference type="Proteomes" id="UP000245212"/>
    </source>
</evidence>
<dbReference type="GO" id="GO:0005886">
    <property type="term" value="C:plasma membrane"/>
    <property type="evidence" value="ECO:0007669"/>
    <property type="project" value="InterPro"/>
</dbReference>
<evidence type="ECO:0000259" key="8">
    <source>
        <dbReference type="PROSITE" id="PS51202"/>
    </source>
</evidence>
<dbReference type="Pfam" id="PF02080">
    <property type="entry name" value="TrkA_C"/>
    <property type="match status" value="2"/>
</dbReference>
<dbReference type="InterPro" id="IPR036291">
    <property type="entry name" value="NAD(P)-bd_dom_sf"/>
</dbReference>
<feature type="domain" description="RCK C-terminal" evidence="8">
    <location>
        <begin position="369"/>
        <end position="454"/>
    </location>
</feature>
<dbReference type="InterPro" id="IPR006037">
    <property type="entry name" value="RCK_C"/>
</dbReference>
<evidence type="ECO:0000256" key="2">
    <source>
        <dbReference type="ARBA" id="ARBA00022448"/>
    </source>
</evidence>
<reference evidence="10" key="1">
    <citation type="submission" date="2018-05" db="EMBL/GenBank/DDBJ databases">
        <authorList>
            <person name="Li Y."/>
        </authorList>
    </citation>
    <scope>NUCLEOTIDE SEQUENCE [LARGE SCALE GENOMIC DNA]</scope>
    <source>
        <strain evidence="10">3d-2-2</strain>
    </source>
</reference>
<proteinExistence type="predicted"/>
<keyword evidence="2" id="KW-0813">Transport</keyword>
<keyword evidence="10" id="KW-1185">Reference proteome</keyword>
<dbReference type="Gene3D" id="3.30.70.1450">
    <property type="entry name" value="Regulator of K+ conductance, C-terminal domain"/>
    <property type="match status" value="2"/>
</dbReference>
<keyword evidence="5" id="KW-0520">NAD</keyword>
<keyword evidence="3" id="KW-0633">Potassium transport</keyword>